<evidence type="ECO:0000313" key="2">
    <source>
        <dbReference type="EMBL" id="QNF31867.1"/>
    </source>
</evidence>
<dbReference type="Proteomes" id="UP000515237">
    <property type="component" value="Chromosome"/>
</dbReference>
<dbReference type="Pfam" id="PF13649">
    <property type="entry name" value="Methyltransf_25"/>
    <property type="match status" value="1"/>
</dbReference>
<dbReference type="CDD" id="cd02440">
    <property type="entry name" value="AdoMet_MTases"/>
    <property type="match status" value="1"/>
</dbReference>
<dbReference type="SUPFAM" id="SSF53335">
    <property type="entry name" value="S-adenosyl-L-methionine-dependent methyltransferases"/>
    <property type="match status" value="1"/>
</dbReference>
<dbReference type="GO" id="GO:0008168">
    <property type="term" value="F:methyltransferase activity"/>
    <property type="evidence" value="ECO:0007669"/>
    <property type="project" value="UniProtKB-KW"/>
</dbReference>
<gene>
    <name evidence="2" type="ORF">HUW51_03705</name>
</gene>
<dbReference type="EMBL" id="CP055156">
    <property type="protein sequence ID" value="QNF31867.1"/>
    <property type="molecule type" value="Genomic_DNA"/>
</dbReference>
<keyword evidence="3" id="KW-1185">Reference proteome</keyword>
<sequence>MELRTPAAFNHSVWFYDWLAQIIYGGAIRQSQVALLSFIPPQASVLIIGGGSGWILQDLARLQIPLKITYLEASPGMLAKARQVAAQLSSNFLKIDLRLGTETALLAHEQYQVIFTPFVLDLYPTAQTQQMLHCLLPYLQPGGLWLLADFFIAPELKGWGKWWRSGMARLMYTFFGWLEGLPTNTLPDLSGLFQKLPLNLVSSQSFFNGFIQARAYQKSNS</sequence>
<dbReference type="AlphaFoldDB" id="A0A7G7G3Y3"/>
<organism evidence="2 3">
    <name type="scientific">Adhaeribacter swui</name>
    <dbReference type="NCBI Taxonomy" id="2086471"/>
    <lineage>
        <taxon>Bacteria</taxon>
        <taxon>Pseudomonadati</taxon>
        <taxon>Bacteroidota</taxon>
        <taxon>Cytophagia</taxon>
        <taxon>Cytophagales</taxon>
        <taxon>Hymenobacteraceae</taxon>
        <taxon>Adhaeribacter</taxon>
    </lineage>
</organism>
<feature type="domain" description="Methyltransferase" evidence="1">
    <location>
        <begin position="45"/>
        <end position="143"/>
    </location>
</feature>
<proteinExistence type="predicted"/>
<dbReference type="KEGG" id="aswu:HUW51_03705"/>
<reference evidence="2 3" key="1">
    <citation type="journal article" date="2018" name="Int. J. Syst. Evol. Microbiol.">
        <title>Adhaeribacter swui sp. nov., isolated from wet mud.</title>
        <authorList>
            <person name="Kim D.U."/>
            <person name="Kim K.W."/>
            <person name="Kang M.S."/>
            <person name="Kim J.Y."/>
            <person name="Jang J.H."/>
            <person name="Kim M.K."/>
        </authorList>
    </citation>
    <scope>NUCLEOTIDE SEQUENCE [LARGE SCALE GENOMIC DNA]</scope>
    <source>
        <strain evidence="2 3">KCTC 52873</strain>
    </source>
</reference>
<dbReference type="InterPro" id="IPR029063">
    <property type="entry name" value="SAM-dependent_MTases_sf"/>
</dbReference>
<dbReference type="RefSeq" id="WP_185272650.1">
    <property type="nucleotide sequence ID" value="NZ_CP055156.1"/>
</dbReference>
<dbReference type="GO" id="GO:0032259">
    <property type="term" value="P:methylation"/>
    <property type="evidence" value="ECO:0007669"/>
    <property type="project" value="UniProtKB-KW"/>
</dbReference>
<evidence type="ECO:0000259" key="1">
    <source>
        <dbReference type="Pfam" id="PF13649"/>
    </source>
</evidence>
<keyword evidence="2" id="KW-0808">Transferase</keyword>
<protein>
    <submittedName>
        <fullName evidence="2">Class I SAM-dependent methyltransferase</fullName>
    </submittedName>
</protein>
<name>A0A7G7G3Y3_9BACT</name>
<dbReference type="Gene3D" id="3.40.50.150">
    <property type="entry name" value="Vaccinia Virus protein VP39"/>
    <property type="match status" value="1"/>
</dbReference>
<evidence type="ECO:0000313" key="3">
    <source>
        <dbReference type="Proteomes" id="UP000515237"/>
    </source>
</evidence>
<accession>A0A7G7G3Y3</accession>
<keyword evidence="2" id="KW-0489">Methyltransferase</keyword>
<dbReference type="InterPro" id="IPR041698">
    <property type="entry name" value="Methyltransf_25"/>
</dbReference>